<gene>
    <name evidence="1" type="ORF">D9613_012631</name>
    <name evidence="2" type="ORF">D9613_012663</name>
</gene>
<dbReference type="Proteomes" id="UP000521872">
    <property type="component" value="Unassembled WGS sequence"/>
</dbReference>
<dbReference type="AlphaFoldDB" id="A0A8H4QVD3"/>
<proteinExistence type="predicted"/>
<keyword evidence="3" id="KW-1185">Reference proteome</keyword>
<reference evidence="2 3" key="1">
    <citation type="submission" date="2019-12" db="EMBL/GenBank/DDBJ databases">
        <authorList>
            <person name="Floudas D."/>
            <person name="Bentzer J."/>
            <person name="Ahren D."/>
            <person name="Johansson T."/>
            <person name="Persson P."/>
            <person name="Tunlid A."/>
        </authorList>
    </citation>
    <scope>NUCLEOTIDE SEQUENCE [LARGE SCALE GENOMIC DNA]</scope>
    <source>
        <strain evidence="2 3">CBS 102.39</strain>
    </source>
</reference>
<dbReference type="EMBL" id="JAACJL010000019">
    <property type="protein sequence ID" value="KAF4618092.1"/>
    <property type="molecule type" value="Genomic_DNA"/>
</dbReference>
<evidence type="ECO:0000313" key="3">
    <source>
        <dbReference type="Proteomes" id="UP000521872"/>
    </source>
</evidence>
<organism evidence="2 3">
    <name type="scientific">Agrocybe pediades</name>
    <dbReference type="NCBI Taxonomy" id="84607"/>
    <lineage>
        <taxon>Eukaryota</taxon>
        <taxon>Fungi</taxon>
        <taxon>Dikarya</taxon>
        <taxon>Basidiomycota</taxon>
        <taxon>Agaricomycotina</taxon>
        <taxon>Agaricomycetes</taxon>
        <taxon>Agaricomycetidae</taxon>
        <taxon>Agaricales</taxon>
        <taxon>Agaricineae</taxon>
        <taxon>Strophariaceae</taxon>
        <taxon>Agrocybe</taxon>
    </lineage>
</organism>
<evidence type="ECO:0000313" key="1">
    <source>
        <dbReference type="EMBL" id="KAF4618077.1"/>
    </source>
</evidence>
<comment type="caution">
    <text evidence="2">The sequence shown here is derived from an EMBL/GenBank/DDBJ whole genome shotgun (WGS) entry which is preliminary data.</text>
</comment>
<name>A0A8H4QVD3_9AGAR</name>
<evidence type="ECO:0000313" key="2">
    <source>
        <dbReference type="EMBL" id="KAF4618092.1"/>
    </source>
</evidence>
<accession>A0A8H4QVD3</accession>
<protein>
    <submittedName>
        <fullName evidence="2">Uncharacterized protein</fullName>
    </submittedName>
</protein>
<dbReference type="EMBL" id="JAACJL010000019">
    <property type="protein sequence ID" value="KAF4618077.1"/>
    <property type="molecule type" value="Genomic_DNA"/>
</dbReference>
<sequence>MPGRCASHSFSLVRDALASIERVCGQGVVDEHGALRRIHVAGSPSIFSVGVSAQPGIGARQADGMRLRG</sequence>